<accession>A0A061DAN4</accession>
<dbReference type="GeneID" id="24565588"/>
<feature type="repeat" description="Solcar" evidence="10">
    <location>
        <begin position="17"/>
        <end position="104"/>
    </location>
</feature>
<sequence>MDKYNLDFLPPAARPIVKPCLPFILGGASGCLATVCIQPIDMVKVRIQLAASAGQTKISPVALFGQIVKNEGLKSMYKGLDAACARQILYTTTRLGLFRTISDKLKEKQGKDTLPFSQKCAVGLFSGAVGAFIGNPADLALVRMQSNQSLPLAQRKNYSGILSTVCHITKNEGVTSLWKGSTPTIVRAMALNVAMLATYDQAKEGLSPYIKSKSMLSVVSSGISAYFAVLASLPFDYVKTCLQKQNSGGPQYKGVTDCFIKTYKQGGIRLFYASYSAFYMRIAPHIIITLLLREYFEHLLLRKP</sequence>
<evidence type="ECO:0000256" key="5">
    <source>
        <dbReference type="ARBA" id="ARBA00022737"/>
    </source>
</evidence>
<keyword evidence="3 11" id="KW-0813">Transport</keyword>
<evidence type="ECO:0000256" key="4">
    <source>
        <dbReference type="ARBA" id="ARBA00022692"/>
    </source>
</evidence>
<keyword evidence="4 10" id="KW-0812">Transmembrane</keyword>
<dbReference type="RefSeq" id="XP_012769233.1">
    <property type="nucleotide sequence ID" value="XM_012913779.1"/>
</dbReference>
<organism evidence="13 14">
    <name type="scientific">Babesia bigemina</name>
    <dbReference type="NCBI Taxonomy" id="5866"/>
    <lineage>
        <taxon>Eukaryota</taxon>
        <taxon>Sar</taxon>
        <taxon>Alveolata</taxon>
        <taxon>Apicomplexa</taxon>
        <taxon>Aconoidasida</taxon>
        <taxon>Piroplasmida</taxon>
        <taxon>Babesiidae</taxon>
        <taxon>Babesia</taxon>
    </lineage>
</organism>
<evidence type="ECO:0000256" key="9">
    <source>
        <dbReference type="ARBA" id="ARBA00023136"/>
    </source>
</evidence>
<keyword evidence="7 12" id="KW-1133">Transmembrane helix</keyword>
<dbReference type="VEuPathDB" id="PiroplasmaDB:BBBOND_0309500"/>
<dbReference type="Proteomes" id="UP000033188">
    <property type="component" value="Chromosome 3"/>
</dbReference>
<evidence type="ECO:0000313" key="14">
    <source>
        <dbReference type="Proteomes" id="UP000033188"/>
    </source>
</evidence>
<dbReference type="SUPFAM" id="SSF103506">
    <property type="entry name" value="Mitochondrial carrier"/>
    <property type="match status" value="1"/>
</dbReference>
<dbReference type="GO" id="GO:0005743">
    <property type="term" value="C:mitochondrial inner membrane"/>
    <property type="evidence" value="ECO:0007669"/>
    <property type="project" value="UniProtKB-SubCell"/>
</dbReference>
<dbReference type="OMA" id="TLWRGAI"/>
<dbReference type="KEGG" id="bbig:BBBOND_0309500"/>
<dbReference type="PANTHER" id="PTHR45618">
    <property type="entry name" value="MITOCHONDRIAL DICARBOXYLATE CARRIER-RELATED"/>
    <property type="match status" value="1"/>
</dbReference>
<comment type="similarity">
    <text evidence="2 11">Belongs to the mitochondrial carrier (TC 2.A.29) family.</text>
</comment>
<keyword evidence="6" id="KW-0999">Mitochondrion inner membrane</keyword>
<dbReference type="PROSITE" id="PS50920">
    <property type="entry name" value="SOLCAR"/>
    <property type="match status" value="3"/>
</dbReference>
<evidence type="ECO:0000256" key="1">
    <source>
        <dbReference type="ARBA" id="ARBA00004448"/>
    </source>
</evidence>
<evidence type="ECO:0000256" key="10">
    <source>
        <dbReference type="PROSITE-ProRule" id="PRU00282"/>
    </source>
</evidence>
<proteinExistence type="inferred from homology"/>
<evidence type="ECO:0000256" key="2">
    <source>
        <dbReference type="ARBA" id="ARBA00006375"/>
    </source>
</evidence>
<feature type="repeat" description="Solcar" evidence="10">
    <location>
        <begin position="212"/>
        <end position="299"/>
    </location>
</feature>
<dbReference type="EMBL" id="LK391709">
    <property type="protein sequence ID" value="CDR97047.1"/>
    <property type="molecule type" value="Genomic_DNA"/>
</dbReference>
<comment type="subcellular location">
    <subcellularLocation>
        <location evidence="1">Mitochondrion inner membrane</location>
        <topology evidence="1">Multi-pass membrane protein</topology>
    </subcellularLocation>
</comment>
<dbReference type="Gene3D" id="1.50.40.10">
    <property type="entry name" value="Mitochondrial carrier domain"/>
    <property type="match status" value="1"/>
</dbReference>
<dbReference type="InterPro" id="IPR023395">
    <property type="entry name" value="MCP_dom_sf"/>
</dbReference>
<keyword evidence="5" id="KW-0677">Repeat</keyword>
<reference evidence="14" key="1">
    <citation type="journal article" date="2014" name="Nucleic Acids Res.">
        <title>The evolutionary dynamics of variant antigen genes in Babesia reveal a history of genomic innovation underlying host-parasite interaction.</title>
        <authorList>
            <person name="Jackson A.P."/>
            <person name="Otto T.D."/>
            <person name="Darby A."/>
            <person name="Ramaprasad A."/>
            <person name="Xia D."/>
            <person name="Echaide I.E."/>
            <person name="Farber M."/>
            <person name="Gahlot S."/>
            <person name="Gamble J."/>
            <person name="Gupta D."/>
            <person name="Gupta Y."/>
            <person name="Jackson L."/>
            <person name="Malandrin L."/>
            <person name="Malas T.B."/>
            <person name="Moussa E."/>
            <person name="Nair M."/>
            <person name="Reid A.J."/>
            <person name="Sanders M."/>
            <person name="Sharma J."/>
            <person name="Tracey A."/>
            <person name="Quail M.A."/>
            <person name="Weir W."/>
            <person name="Wastling J.M."/>
            <person name="Hall N."/>
            <person name="Willadsen P."/>
            <person name="Lingelbach K."/>
            <person name="Shiels B."/>
            <person name="Tait A."/>
            <person name="Berriman M."/>
            <person name="Allred D.R."/>
            <person name="Pain A."/>
        </authorList>
    </citation>
    <scope>NUCLEOTIDE SEQUENCE [LARGE SCALE GENOMIC DNA]</scope>
    <source>
        <strain evidence="14">Bond</strain>
    </source>
</reference>
<evidence type="ECO:0000256" key="12">
    <source>
        <dbReference type="SAM" id="Phobius"/>
    </source>
</evidence>
<dbReference type="FunFam" id="1.50.40.10:FF:000009">
    <property type="entry name" value="Mitochondrial 2-oxoglutarate/malate carrier protein"/>
    <property type="match status" value="1"/>
</dbReference>
<dbReference type="InterPro" id="IPR018108">
    <property type="entry name" value="MCP_transmembrane"/>
</dbReference>
<dbReference type="Pfam" id="PF00153">
    <property type="entry name" value="Mito_carr"/>
    <property type="match status" value="3"/>
</dbReference>
<feature type="transmembrane region" description="Helical" evidence="12">
    <location>
        <begin position="278"/>
        <end position="296"/>
    </location>
</feature>
<dbReference type="PROSITE" id="PS51257">
    <property type="entry name" value="PROKAR_LIPOPROTEIN"/>
    <property type="match status" value="1"/>
</dbReference>
<dbReference type="STRING" id="5866.A0A061DAN4"/>
<name>A0A061DAN4_BABBI</name>
<evidence type="ECO:0000256" key="6">
    <source>
        <dbReference type="ARBA" id="ARBA00022792"/>
    </source>
</evidence>
<gene>
    <name evidence="13" type="ORF">BBBOND_0309500</name>
</gene>
<keyword evidence="14" id="KW-1185">Reference proteome</keyword>
<evidence type="ECO:0000256" key="3">
    <source>
        <dbReference type="ARBA" id="ARBA00022448"/>
    </source>
</evidence>
<dbReference type="OrthoDB" id="756301at2759"/>
<evidence type="ECO:0000256" key="11">
    <source>
        <dbReference type="RuleBase" id="RU000488"/>
    </source>
</evidence>
<keyword evidence="8" id="KW-0496">Mitochondrion</keyword>
<evidence type="ECO:0000313" key="13">
    <source>
        <dbReference type="EMBL" id="CDR97047.1"/>
    </source>
</evidence>
<dbReference type="InterPro" id="IPR050391">
    <property type="entry name" value="Mito_Metabolite_Transporter"/>
</dbReference>
<evidence type="ECO:0000256" key="7">
    <source>
        <dbReference type="ARBA" id="ARBA00022989"/>
    </source>
</evidence>
<feature type="repeat" description="Solcar" evidence="10">
    <location>
        <begin position="114"/>
        <end position="205"/>
    </location>
</feature>
<protein>
    <submittedName>
        <fullName evidence="13">Mitochondrial carrier protein family protein, putative</fullName>
    </submittedName>
</protein>
<evidence type="ECO:0000256" key="8">
    <source>
        <dbReference type="ARBA" id="ARBA00023128"/>
    </source>
</evidence>
<keyword evidence="9 10" id="KW-0472">Membrane</keyword>
<dbReference type="AlphaFoldDB" id="A0A061DAN4"/>